<evidence type="ECO:0000256" key="5">
    <source>
        <dbReference type="ARBA" id="ARBA00022692"/>
    </source>
</evidence>
<evidence type="ECO:0000313" key="10">
    <source>
        <dbReference type="Proteomes" id="UP001237780"/>
    </source>
</evidence>
<accession>A0ABU0SF98</accession>
<dbReference type="PANTHER" id="PTHR30026">
    <property type="entry name" value="OUTER MEMBRANE PROTEIN TOLC"/>
    <property type="match status" value="1"/>
</dbReference>
<dbReference type="InterPro" id="IPR010130">
    <property type="entry name" value="T1SS_OMP_TolC"/>
</dbReference>
<comment type="subcellular location">
    <subcellularLocation>
        <location evidence="1">Cell outer membrane</location>
    </subcellularLocation>
</comment>
<evidence type="ECO:0000256" key="8">
    <source>
        <dbReference type="SAM" id="SignalP"/>
    </source>
</evidence>
<gene>
    <name evidence="9" type="ORF">QFZ34_004493</name>
</gene>
<dbReference type="EMBL" id="JAUSZT010000003">
    <property type="protein sequence ID" value="MDQ0999311.1"/>
    <property type="molecule type" value="Genomic_DNA"/>
</dbReference>
<dbReference type="NCBIfam" id="TIGR01844">
    <property type="entry name" value="type_I_sec_TolC"/>
    <property type="match status" value="1"/>
</dbReference>
<dbReference type="RefSeq" id="WP_115052907.1">
    <property type="nucleotide sequence ID" value="NZ_JAUSZT010000003.1"/>
</dbReference>
<evidence type="ECO:0000256" key="7">
    <source>
        <dbReference type="ARBA" id="ARBA00023237"/>
    </source>
</evidence>
<sequence>MKGFIVFIAGKRLLTAALMSATVLASTPSMAETIFGAMAKAYNNNSTLNATRAGVRVTDEGVAIAKSGYRPTISASANLTSTYTRLDGRGRSTGTGFVNDGTSNTAVFGVTVNQMLFDGFTTKNTVSASKTQVLAARENLRNTEQNQLFAAVQAYMDVYLTRQIVVLRQRNIEALDEQLRAARARFDVGEGTRTDVAQADAQKATAIAQLNLAKSNEKTAEATYIQVVGEAPGRLERAPAAKKSLPRNMDEAYAIAENTHPAILSTRYAVDAAGYTVKATEGELLPQVNLRGEISRDEIWGEPSDLSTSSNNSTSASAGIQVTVPIYSGGRTSARVRQGKETVAQRRIEVDVARDDVRQAIASAFAEMEAAKASIVAQRTAVAAAQLALNGVIEERKVGQRTTLDVLNEQTNVLTAQINLVQAERDAVVTSYAALSGTGRLTAAQLGLQVAEHRPEEHYEAVKDKWIGLRTPDSR</sequence>
<keyword evidence="5" id="KW-0812">Transmembrane</keyword>
<evidence type="ECO:0000256" key="2">
    <source>
        <dbReference type="ARBA" id="ARBA00007613"/>
    </source>
</evidence>
<evidence type="ECO:0000256" key="4">
    <source>
        <dbReference type="ARBA" id="ARBA00022452"/>
    </source>
</evidence>
<evidence type="ECO:0000256" key="6">
    <source>
        <dbReference type="ARBA" id="ARBA00023136"/>
    </source>
</evidence>
<dbReference type="SUPFAM" id="SSF56954">
    <property type="entry name" value="Outer membrane efflux proteins (OEP)"/>
    <property type="match status" value="1"/>
</dbReference>
<keyword evidence="4" id="KW-1134">Transmembrane beta strand</keyword>
<dbReference type="Pfam" id="PF02321">
    <property type="entry name" value="OEP"/>
    <property type="match status" value="2"/>
</dbReference>
<reference evidence="9 10" key="1">
    <citation type="submission" date="2023-07" db="EMBL/GenBank/DDBJ databases">
        <title>Comparative genomics of wheat-associated soil bacteria to identify genetic determinants of phenazine resistance.</title>
        <authorList>
            <person name="Mouncey N."/>
        </authorList>
    </citation>
    <scope>NUCLEOTIDE SEQUENCE [LARGE SCALE GENOMIC DNA]</scope>
    <source>
        <strain evidence="9 10">W4I11</strain>
    </source>
</reference>
<comment type="caution">
    <text evidence="9">The sequence shown here is derived from an EMBL/GenBank/DDBJ whole genome shotgun (WGS) entry which is preliminary data.</text>
</comment>
<dbReference type="InterPro" id="IPR003423">
    <property type="entry name" value="OMP_efflux"/>
</dbReference>
<proteinExistence type="inferred from homology"/>
<feature type="chain" id="PRO_5045726551" evidence="8">
    <location>
        <begin position="32"/>
        <end position="475"/>
    </location>
</feature>
<comment type="similarity">
    <text evidence="2">Belongs to the outer membrane factor (OMF) (TC 1.B.17) family.</text>
</comment>
<feature type="signal peptide" evidence="8">
    <location>
        <begin position="1"/>
        <end position="31"/>
    </location>
</feature>
<evidence type="ECO:0000256" key="1">
    <source>
        <dbReference type="ARBA" id="ARBA00004442"/>
    </source>
</evidence>
<name>A0ABU0SF98_9HYPH</name>
<keyword evidence="7" id="KW-0998">Cell outer membrane</keyword>
<keyword evidence="10" id="KW-1185">Reference proteome</keyword>
<dbReference type="Proteomes" id="UP001237780">
    <property type="component" value="Unassembled WGS sequence"/>
</dbReference>
<keyword evidence="6" id="KW-0472">Membrane</keyword>
<evidence type="ECO:0000256" key="3">
    <source>
        <dbReference type="ARBA" id="ARBA00022448"/>
    </source>
</evidence>
<dbReference type="Gene3D" id="1.20.1600.10">
    <property type="entry name" value="Outer membrane efflux proteins (OEP)"/>
    <property type="match status" value="1"/>
</dbReference>
<keyword evidence="8" id="KW-0732">Signal</keyword>
<organism evidence="9 10">
    <name type="scientific">Phyllobacterium ifriqiyense</name>
    <dbReference type="NCBI Taxonomy" id="314238"/>
    <lineage>
        <taxon>Bacteria</taxon>
        <taxon>Pseudomonadati</taxon>
        <taxon>Pseudomonadota</taxon>
        <taxon>Alphaproteobacteria</taxon>
        <taxon>Hyphomicrobiales</taxon>
        <taxon>Phyllobacteriaceae</taxon>
        <taxon>Phyllobacterium</taxon>
    </lineage>
</organism>
<evidence type="ECO:0000313" key="9">
    <source>
        <dbReference type="EMBL" id="MDQ0999311.1"/>
    </source>
</evidence>
<keyword evidence="3" id="KW-0813">Transport</keyword>
<dbReference type="InterPro" id="IPR051906">
    <property type="entry name" value="TolC-like"/>
</dbReference>
<protein>
    <submittedName>
        <fullName evidence="9">Outer membrane protein</fullName>
    </submittedName>
</protein>
<dbReference type="PANTHER" id="PTHR30026:SF22">
    <property type="entry name" value="OUTER MEMBRANE EFFLUX PROTEIN"/>
    <property type="match status" value="1"/>
</dbReference>